<feature type="region of interest" description="Disordered" evidence="8">
    <location>
        <begin position="274"/>
        <end position="420"/>
    </location>
</feature>
<keyword evidence="5 7" id="KW-1133">Transmembrane helix</keyword>
<evidence type="ECO:0000313" key="10">
    <source>
        <dbReference type="Proteomes" id="UP000324222"/>
    </source>
</evidence>
<evidence type="ECO:0000256" key="4">
    <source>
        <dbReference type="ARBA" id="ARBA00022692"/>
    </source>
</evidence>
<dbReference type="PANTHER" id="PTHR13084">
    <property type="entry name" value="T-CELL LYMPHOMA BREAKPOINT-ASSOCIATED TARGET 1-RELATED"/>
    <property type="match status" value="1"/>
</dbReference>
<proteinExistence type="inferred from homology"/>
<evidence type="ECO:0000256" key="2">
    <source>
        <dbReference type="ARBA" id="ARBA00006364"/>
    </source>
</evidence>
<comment type="similarity">
    <text evidence="2 7">Belongs to the NKAIN family.</text>
</comment>
<feature type="transmembrane region" description="Helical" evidence="7">
    <location>
        <begin position="20"/>
        <end position="45"/>
    </location>
</feature>
<accession>A0A5B7FIN6</accession>
<evidence type="ECO:0000256" key="6">
    <source>
        <dbReference type="ARBA" id="ARBA00023136"/>
    </source>
</evidence>
<keyword evidence="3 7" id="KW-1003">Cell membrane</keyword>
<feature type="compositionally biased region" description="Low complexity" evidence="8">
    <location>
        <begin position="312"/>
        <end position="322"/>
    </location>
</feature>
<dbReference type="AlphaFoldDB" id="A0A5B7FIN6"/>
<dbReference type="GO" id="GO:0005886">
    <property type="term" value="C:plasma membrane"/>
    <property type="evidence" value="ECO:0007669"/>
    <property type="project" value="UniProtKB-SubCell"/>
</dbReference>
<feature type="compositionally biased region" description="Polar residues" evidence="8">
    <location>
        <begin position="399"/>
        <end position="415"/>
    </location>
</feature>
<dbReference type="InterPro" id="IPR008516">
    <property type="entry name" value="Na/K-Atpase_Interacting"/>
</dbReference>
<comment type="subcellular location">
    <subcellularLocation>
        <location evidence="1 7">Cell membrane</location>
        <topology evidence="1 7">Multi-pass membrane protein</topology>
    </subcellularLocation>
</comment>
<dbReference type="Proteomes" id="UP000324222">
    <property type="component" value="Unassembled WGS sequence"/>
</dbReference>
<evidence type="ECO:0000256" key="1">
    <source>
        <dbReference type="ARBA" id="ARBA00004651"/>
    </source>
</evidence>
<feature type="transmembrane region" description="Helical" evidence="7">
    <location>
        <begin position="52"/>
        <end position="76"/>
    </location>
</feature>
<evidence type="ECO:0000256" key="7">
    <source>
        <dbReference type="RuleBase" id="RU368041"/>
    </source>
</evidence>
<protein>
    <recommendedName>
        <fullName evidence="7">Sodium/potassium-transporting ATPase subunit beta-1-interacting protein</fullName>
        <shortName evidence="7">Na(+)/K(+)-transporting ATPase subunit beta-1-interacting protein</shortName>
    </recommendedName>
</protein>
<comment type="caution">
    <text evidence="7">Lacks conserved residue(s) required for the propagation of feature annotation.</text>
</comment>
<keyword evidence="10" id="KW-1185">Reference proteome</keyword>
<name>A0A5B7FIN6_PORTR</name>
<gene>
    <name evidence="9" type="primary">NKAIN</name>
    <name evidence="9" type="ORF">E2C01_038488</name>
</gene>
<reference evidence="9 10" key="1">
    <citation type="submission" date="2019-05" db="EMBL/GenBank/DDBJ databases">
        <title>Another draft genome of Portunus trituberculatus and its Hox gene families provides insights of decapod evolution.</title>
        <authorList>
            <person name="Jeong J.-H."/>
            <person name="Song I."/>
            <person name="Kim S."/>
            <person name="Choi T."/>
            <person name="Kim D."/>
            <person name="Ryu S."/>
            <person name="Kim W."/>
        </authorList>
    </citation>
    <scope>NUCLEOTIDE SEQUENCE [LARGE SCALE GENOMIC DNA]</scope>
    <source>
        <tissue evidence="9">Muscle</tissue>
    </source>
</reference>
<evidence type="ECO:0000256" key="8">
    <source>
        <dbReference type="SAM" id="MobiDB-lite"/>
    </source>
</evidence>
<dbReference type="PANTHER" id="PTHR13084:SF6">
    <property type="entry name" value="SODIUM_POTASSIUM-TRANSPORTING ATPASE SUBUNIT BETA-1-INTERACTING PROTEIN"/>
    <property type="match status" value="1"/>
</dbReference>
<comment type="caution">
    <text evidence="9">The sequence shown here is derived from an EMBL/GenBank/DDBJ whole genome shotgun (WGS) entry which is preliminary data.</text>
</comment>
<dbReference type="Pfam" id="PF05640">
    <property type="entry name" value="NKAIN"/>
    <property type="match status" value="1"/>
</dbReference>
<evidence type="ECO:0000256" key="3">
    <source>
        <dbReference type="ARBA" id="ARBA00022475"/>
    </source>
</evidence>
<dbReference type="EMBL" id="VSRR010006448">
    <property type="protein sequence ID" value="MPC44808.1"/>
    <property type="molecule type" value="Genomic_DNA"/>
</dbReference>
<organism evidence="9 10">
    <name type="scientific">Portunus trituberculatus</name>
    <name type="common">Swimming crab</name>
    <name type="synonym">Neptunus trituberculatus</name>
    <dbReference type="NCBI Taxonomy" id="210409"/>
    <lineage>
        <taxon>Eukaryota</taxon>
        <taxon>Metazoa</taxon>
        <taxon>Ecdysozoa</taxon>
        <taxon>Arthropoda</taxon>
        <taxon>Crustacea</taxon>
        <taxon>Multicrustacea</taxon>
        <taxon>Malacostraca</taxon>
        <taxon>Eumalacostraca</taxon>
        <taxon>Eucarida</taxon>
        <taxon>Decapoda</taxon>
        <taxon>Pleocyemata</taxon>
        <taxon>Brachyura</taxon>
        <taxon>Eubrachyura</taxon>
        <taxon>Portunoidea</taxon>
        <taxon>Portunidae</taxon>
        <taxon>Portuninae</taxon>
        <taxon>Portunus</taxon>
    </lineage>
</organism>
<feature type="compositionally biased region" description="Basic residues" evidence="8">
    <location>
        <begin position="295"/>
        <end position="306"/>
    </location>
</feature>
<feature type="compositionally biased region" description="Polar residues" evidence="8">
    <location>
        <begin position="376"/>
        <end position="387"/>
    </location>
</feature>
<keyword evidence="4 7" id="KW-0812">Transmembrane</keyword>
<dbReference type="GO" id="GO:0002028">
    <property type="term" value="P:regulation of sodium ion transport"/>
    <property type="evidence" value="ECO:0007669"/>
    <property type="project" value="UniProtKB-UniRule"/>
</dbReference>
<dbReference type="OrthoDB" id="10050321at2759"/>
<sequence length="490" mass="53948">MLSSVKNGISTAERQVFDFLGYMWLPIIANFFNFILVIFGFFGAYQYKTKYVIIYLAWELVWLGWNVFVICFYLNVGVLENSRDWLNFGTGSASWWEVNGFGCRAVYPTNLTTLDPLRPMRPLRVHDCLVDYQYVETIHAGVQCGFAVLGLFAAIYLIKVFAEEDDSFDFIGGFEQGVTGNMAVQPTYARYYCLSGVPVCPAGCPCPGAPVLHGSLLLHHHHYQPPSPSTGSSPACATHTHGSRPPGAPCCALNIIQPVMFSCDCCPSSSPQREGSESPDLGLEDSPYQQPMTPRRVKRQSRHRASGRSQTRSNGSSQGRASQRSRRHQYLNPVNRLMDKANESSTSTDSCHPPGAPHTHTGGRQGHSNPMYVHSRPNSTYSINSPTPGHDPLERPPSVHSSYSNYHGQRPSLNPNPYGRPPVQQAITAGLIGGFPQRRTQGHTNGHVAPGQGGTLASLRSSTYSSGGTMKMERERPPPYMYGVNSETVI</sequence>
<keyword evidence="6 7" id="KW-0472">Membrane</keyword>
<evidence type="ECO:0000256" key="5">
    <source>
        <dbReference type="ARBA" id="ARBA00022989"/>
    </source>
</evidence>
<evidence type="ECO:0000313" key="9">
    <source>
        <dbReference type="EMBL" id="MPC44808.1"/>
    </source>
</evidence>